<dbReference type="NCBIfam" id="NF003950">
    <property type="entry name" value="PRK05450.1-3"/>
    <property type="match status" value="1"/>
</dbReference>
<dbReference type="NCBIfam" id="NF009905">
    <property type="entry name" value="PRK13368.1"/>
    <property type="match status" value="1"/>
</dbReference>
<dbReference type="GO" id="GO:0033468">
    <property type="term" value="P:CMP-keto-3-deoxy-D-manno-octulosonic acid biosynthetic process"/>
    <property type="evidence" value="ECO:0007669"/>
    <property type="project" value="UniProtKB-UniRule"/>
</dbReference>
<evidence type="ECO:0000256" key="5">
    <source>
        <dbReference type="HAMAP-Rule" id="MF_00057"/>
    </source>
</evidence>
<keyword evidence="4 5" id="KW-0448">Lipopolysaccharide biosynthesis</keyword>
<dbReference type="RefSeq" id="WP_014680388.1">
    <property type="nucleotide sequence ID" value="NC_017770.1"/>
</dbReference>
<organism evidence="6 7">
    <name type="scientific">Solitalea canadensis (strain ATCC 29591 / DSM 3403 / JCM 21819 / LMG 8368 / NBRC 15130 / NCIMB 12057 / USAM 9D)</name>
    <name type="common">Flexibacter canadensis</name>
    <dbReference type="NCBI Taxonomy" id="929556"/>
    <lineage>
        <taxon>Bacteria</taxon>
        <taxon>Pseudomonadati</taxon>
        <taxon>Bacteroidota</taxon>
        <taxon>Sphingobacteriia</taxon>
        <taxon>Sphingobacteriales</taxon>
        <taxon>Sphingobacteriaceae</taxon>
        <taxon>Solitalea</taxon>
    </lineage>
</organism>
<proteinExistence type="inferred from homology"/>
<evidence type="ECO:0000256" key="2">
    <source>
        <dbReference type="ARBA" id="ARBA00022679"/>
    </source>
</evidence>
<dbReference type="InterPro" id="IPR003329">
    <property type="entry name" value="Cytidylyl_trans"/>
</dbReference>
<dbReference type="Proteomes" id="UP000007590">
    <property type="component" value="Chromosome"/>
</dbReference>
<comment type="pathway">
    <text evidence="5">Nucleotide-sugar biosynthesis; CMP-3-deoxy-D-manno-octulosonate biosynthesis; CMP-3-deoxy-D-manno-octulosonate from 3-deoxy-D-manno-octulosonate and CTP: step 1/1.</text>
</comment>
<dbReference type="HOGENOM" id="CLU_065038_0_1_10"/>
<dbReference type="UniPathway" id="UPA00358">
    <property type="reaction ID" value="UER00476"/>
</dbReference>
<dbReference type="GO" id="GO:0016020">
    <property type="term" value="C:membrane"/>
    <property type="evidence" value="ECO:0007669"/>
    <property type="project" value="UniProtKB-SubCell"/>
</dbReference>
<dbReference type="STRING" id="929556.Solca_2107"/>
<dbReference type="HAMAP" id="MF_00057">
    <property type="entry name" value="KdsB"/>
    <property type="match status" value="1"/>
</dbReference>
<evidence type="ECO:0000256" key="1">
    <source>
        <dbReference type="ARBA" id="ARBA00004370"/>
    </source>
</evidence>
<evidence type="ECO:0000256" key="3">
    <source>
        <dbReference type="ARBA" id="ARBA00022695"/>
    </source>
</evidence>
<dbReference type="InterPro" id="IPR029044">
    <property type="entry name" value="Nucleotide-diphossugar_trans"/>
</dbReference>
<dbReference type="GO" id="GO:0008690">
    <property type="term" value="F:3-deoxy-manno-octulosonate cytidylyltransferase activity"/>
    <property type="evidence" value="ECO:0007669"/>
    <property type="project" value="UniProtKB-UniRule"/>
</dbReference>
<dbReference type="Gene3D" id="3.90.550.10">
    <property type="entry name" value="Spore Coat Polysaccharide Biosynthesis Protein SpsA, Chain A"/>
    <property type="match status" value="1"/>
</dbReference>
<dbReference type="CDD" id="cd02517">
    <property type="entry name" value="CMP-KDO-Synthetase"/>
    <property type="match status" value="1"/>
</dbReference>
<dbReference type="FunFam" id="3.90.550.10:FF:000011">
    <property type="entry name" value="3-deoxy-manno-octulosonate cytidylyltransferase"/>
    <property type="match status" value="1"/>
</dbReference>
<reference evidence="6" key="1">
    <citation type="submission" date="2012-02" db="EMBL/GenBank/DDBJ databases">
        <title>The complete genome of Solitalea canadensis DSM 3403.</title>
        <authorList>
            <consortium name="US DOE Joint Genome Institute (JGI-PGF)"/>
            <person name="Lucas S."/>
            <person name="Copeland A."/>
            <person name="Lapidus A."/>
            <person name="Glavina del Rio T."/>
            <person name="Dalin E."/>
            <person name="Tice H."/>
            <person name="Bruce D."/>
            <person name="Goodwin L."/>
            <person name="Pitluck S."/>
            <person name="Peters L."/>
            <person name="Ovchinnikova G."/>
            <person name="Lu M."/>
            <person name="Kyrpides N."/>
            <person name="Mavromatis K."/>
            <person name="Ivanova N."/>
            <person name="Brettin T."/>
            <person name="Detter J.C."/>
            <person name="Han C."/>
            <person name="Larimer F."/>
            <person name="Land M."/>
            <person name="Hauser L."/>
            <person name="Markowitz V."/>
            <person name="Cheng J.-F."/>
            <person name="Hugenholtz P."/>
            <person name="Woyke T."/>
            <person name="Wu D."/>
            <person name="Spring S."/>
            <person name="Schroeder M."/>
            <person name="Kopitz M."/>
            <person name="Brambilla E."/>
            <person name="Klenk H.-P."/>
            <person name="Eisen J.A."/>
        </authorList>
    </citation>
    <scope>NUCLEOTIDE SEQUENCE</scope>
    <source>
        <strain evidence="6">DSM 3403</strain>
    </source>
</reference>
<dbReference type="eggNOG" id="COG1212">
    <property type="taxonomic scope" value="Bacteria"/>
</dbReference>
<evidence type="ECO:0000256" key="4">
    <source>
        <dbReference type="ARBA" id="ARBA00022985"/>
    </source>
</evidence>
<dbReference type="NCBIfam" id="NF003952">
    <property type="entry name" value="PRK05450.1-5"/>
    <property type="match status" value="1"/>
</dbReference>
<accession>H8KR15</accession>
<sequence>MKFLGIIPSRYQSTRFPGKPLVEIKGKSMIRRVYEQCKLCQELDEVVVATDDQRIYDHVIAFGGKAMLTSEDHLNGTSRCAEVAEAFPDYEVVINIQGDEPFISPKQISDLIHCFDDKETELASMYKKIKQPEEVFDPHVAKVVMNLKGEALFFSRSPIPFLRNVAEHEWLNKQDYYYHVGIYGYKSAVLFQLINLDPSPLELSESLEQLRWLEYGFKIKMAETDIDTIAIDTPEDLEKIK</sequence>
<comment type="subcellular location">
    <subcellularLocation>
        <location evidence="5">Cytoplasm</location>
    </subcellularLocation>
    <subcellularLocation>
        <location evidence="1">Membrane</location>
    </subcellularLocation>
</comment>
<dbReference type="KEGG" id="scn:Solca_2107"/>
<dbReference type="EC" id="2.7.7.38" evidence="5"/>
<comment type="function">
    <text evidence="5">Activates KDO (a required 8-carbon sugar) for incorporation into bacterial lipopolysaccharide in Gram-negative bacteria.</text>
</comment>
<dbReference type="EMBL" id="CP003349">
    <property type="protein sequence ID" value="AFD07161.1"/>
    <property type="molecule type" value="Genomic_DNA"/>
</dbReference>
<dbReference type="AlphaFoldDB" id="H8KR15"/>
<comment type="similarity">
    <text evidence="5">Belongs to the KdsB family.</text>
</comment>
<dbReference type="Pfam" id="PF02348">
    <property type="entry name" value="CTP_transf_3"/>
    <property type="match status" value="1"/>
</dbReference>
<dbReference type="InterPro" id="IPR004528">
    <property type="entry name" value="KdsB"/>
</dbReference>
<dbReference type="PANTHER" id="PTHR42866:SF2">
    <property type="entry name" value="3-DEOXY-MANNO-OCTULOSONATE CYTIDYLYLTRANSFERASE, MITOCHONDRIAL"/>
    <property type="match status" value="1"/>
</dbReference>
<dbReference type="PANTHER" id="PTHR42866">
    <property type="entry name" value="3-DEOXY-MANNO-OCTULOSONATE CYTIDYLYLTRANSFERASE"/>
    <property type="match status" value="1"/>
</dbReference>
<dbReference type="UniPathway" id="UPA00030"/>
<keyword evidence="5" id="KW-0963">Cytoplasm</keyword>
<dbReference type="GO" id="GO:0009103">
    <property type="term" value="P:lipopolysaccharide biosynthetic process"/>
    <property type="evidence" value="ECO:0007669"/>
    <property type="project" value="UniProtKB-UniRule"/>
</dbReference>
<keyword evidence="7" id="KW-1185">Reference proteome</keyword>
<name>H8KR15_SOLCM</name>
<keyword evidence="3 5" id="KW-0548">Nucleotidyltransferase</keyword>
<gene>
    <name evidence="5" type="primary">kdsB</name>
    <name evidence="6" type="ordered locus">Solca_2107</name>
</gene>
<dbReference type="SUPFAM" id="SSF53448">
    <property type="entry name" value="Nucleotide-diphospho-sugar transferases"/>
    <property type="match status" value="1"/>
</dbReference>
<evidence type="ECO:0000313" key="6">
    <source>
        <dbReference type="EMBL" id="AFD07161.1"/>
    </source>
</evidence>
<comment type="pathway">
    <text evidence="5">Bacterial outer membrane biogenesis; lipopolysaccharide biosynthesis.</text>
</comment>
<dbReference type="NCBIfam" id="TIGR00466">
    <property type="entry name" value="kdsB"/>
    <property type="match status" value="1"/>
</dbReference>
<comment type="catalytic activity">
    <reaction evidence="5">
        <text>3-deoxy-alpha-D-manno-oct-2-ulosonate + CTP = CMP-3-deoxy-beta-D-manno-octulosonate + diphosphate</text>
        <dbReference type="Rhea" id="RHEA:23448"/>
        <dbReference type="ChEBI" id="CHEBI:33019"/>
        <dbReference type="ChEBI" id="CHEBI:37563"/>
        <dbReference type="ChEBI" id="CHEBI:85986"/>
        <dbReference type="ChEBI" id="CHEBI:85987"/>
        <dbReference type="EC" id="2.7.7.38"/>
    </reaction>
</comment>
<protein>
    <recommendedName>
        <fullName evidence="5">3-deoxy-manno-octulosonate cytidylyltransferase</fullName>
        <ecNumber evidence="5">2.7.7.38</ecNumber>
    </recommendedName>
    <alternativeName>
        <fullName evidence="5">CMP-2-keto-3-deoxyoctulosonic acid synthase</fullName>
        <shortName evidence="5">CKS</shortName>
        <shortName evidence="5">CMP-KDO synthase</shortName>
    </alternativeName>
</protein>
<dbReference type="GO" id="GO:0005829">
    <property type="term" value="C:cytosol"/>
    <property type="evidence" value="ECO:0007669"/>
    <property type="project" value="TreeGrafter"/>
</dbReference>
<evidence type="ECO:0000313" key="7">
    <source>
        <dbReference type="Proteomes" id="UP000007590"/>
    </source>
</evidence>
<dbReference type="OrthoDB" id="9815559at2"/>
<keyword evidence="2 5" id="KW-0808">Transferase</keyword>